<name>A0AC61N9V1_9CAUD</name>
<reference evidence="1" key="1">
    <citation type="submission" date="2021-06" db="EMBL/GenBank/DDBJ databases">
        <authorList>
            <person name="Tian F."/>
            <person name="Li J."/>
            <person name="Li F."/>
            <person name="Tong Y."/>
        </authorList>
    </citation>
    <scope>NUCLEOTIDE SEQUENCE</scope>
</reference>
<dbReference type="Proteomes" id="UP000826192">
    <property type="component" value="Segment"/>
</dbReference>
<evidence type="ECO:0000313" key="2">
    <source>
        <dbReference type="Proteomes" id="UP000826192"/>
    </source>
</evidence>
<organism evidence="1 2">
    <name type="scientific">Stenotrophomonas phage BUCT627</name>
    <dbReference type="NCBI Taxonomy" id="2860377"/>
    <lineage>
        <taxon>Viruses</taxon>
        <taxon>Duplodnaviria</taxon>
        <taxon>Heunggongvirae</taxon>
        <taxon>Uroviricota</taxon>
        <taxon>Caudoviricetes</taxon>
        <taxon>Beaumontvirinae</taxon>
        <taxon>Bixiavirus</taxon>
        <taxon>Bixiavirus BUCT627</taxon>
    </lineage>
</organism>
<evidence type="ECO:0000313" key="1">
    <source>
        <dbReference type="EMBL" id="QYC96629.1"/>
    </source>
</evidence>
<protein>
    <submittedName>
        <fullName evidence="1">Uncharacterized protein</fullName>
    </submittedName>
</protein>
<keyword evidence="2" id="KW-1185">Reference proteome</keyword>
<dbReference type="EMBL" id="MZ398240">
    <property type="protein sequence ID" value="QYC96629.1"/>
    <property type="molecule type" value="Genomic_DNA"/>
</dbReference>
<sequence>MSKHDSNITVHVWAPDIRSQVEKAKLTLEHYAVEFSTAHEAWEKRMARIEAWKSKRRDMNFRYYWNKAIRQAEIKLRGEFDYAFESWKLASERAAESYANQKVAWFQFKTPLSEYQAVYGVEVKGKIMDYRRERMSDIRVIEEYAVSEFLSTVRNARIYAKQLTLMAPHCERLAYRMTMFVNADIRHERWSRQWGPCKSKYRRECNLPPLPHPHLSHSVSLHNLNKAIKEADSHMINVPAPILAAVKTINGEEA</sequence>
<accession>A0AC61N9V1</accession>
<proteinExistence type="predicted"/>